<name>A0ABW2EZ45_9GAMM</name>
<accession>A0ABW2EZ45</accession>
<evidence type="ECO:0000259" key="8">
    <source>
        <dbReference type="Pfam" id="PF00557"/>
    </source>
</evidence>
<dbReference type="InterPro" id="IPR052433">
    <property type="entry name" value="X-Pro_dipept-like"/>
</dbReference>
<keyword evidence="6 7" id="KW-0464">Manganese</keyword>
<gene>
    <name evidence="7 10" type="primary">pepQ</name>
    <name evidence="10" type="ORF">ACFQH5_10680</name>
</gene>
<keyword evidence="4 7" id="KW-0224">Dipeptidase</keyword>
<dbReference type="InterPro" id="IPR022846">
    <property type="entry name" value="X_Pro_dipept"/>
</dbReference>
<dbReference type="PROSITE" id="PS00491">
    <property type="entry name" value="PROLINE_PEPTIDASE"/>
    <property type="match status" value="1"/>
</dbReference>
<comment type="catalytic activity">
    <reaction evidence="7">
        <text>Xaa-L-Pro dipeptide + H2O = an L-alpha-amino acid + L-proline</text>
        <dbReference type="Rhea" id="RHEA:76407"/>
        <dbReference type="ChEBI" id="CHEBI:15377"/>
        <dbReference type="ChEBI" id="CHEBI:59869"/>
        <dbReference type="ChEBI" id="CHEBI:60039"/>
        <dbReference type="ChEBI" id="CHEBI:195196"/>
        <dbReference type="EC" id="3.4.13.9"/>
    </reaction>
</comment>
<sequence>MTNDLADAQQAHLSRLEQAYAALLAEHGYDGVLLYSGRAHRHFADDQHASFAAYGHFLHWVPLAGLEHSWLLIRPGQRPRLYFHAPRDFWHLSPRLPEEAWVEAFEVVCQEEGEAPRLPAGRFAVLGEVSAAQAERLGAEANPEALTRALDEARVRKSDYEVACLREANRRALAGHAAARDAFLAGGAELDCQLAYLQAARIRESELPYQSIVGIDAHGGVLHYQHYDLEAPARAHSLLVDGGHRFRGYCADITRSWAGPAASDDYRALLAGMDRLQRQLVEGLAPGVSYVTMQERMHQGLADLLVEHGLVKASAEAALERGITRAFCPHGLGHLLGLQVHDVGGRQDKQGHPLPPPPTHPALRLTRELEAGMAITVEPGLYVIPMLLEPLRQGATAGMLDWGRVEALGEHGGIRIEDNVVITAAGRDNLTRDLDLTQEMS</sequence>
<keyword evidence="1 7" id="KW-0645">Protease</keyword>
<dbReference type="Pfam" id="PF21216">
    <property type="entry name" value="PepQ_N"/>
    <property type="match status" value="1"/>
</dbReference>
<dbReference type="Pfam" id="PF00557">
    <property type="entry name" value="Peptidase_M24"/>
    <property type="match status" value="1"/>
</dbReference>
<feature type="binding site" evidence="7">
    <location>
        <position position="417"/>
    </location>
    <ligand>
        <name>Mn(2+)</name>
        <dbReference type="ChEBI" id="CHEBI:29035"/>
        <label>2</label>
    </ligand>
</feature>
<evidence type="ECO:0000256" key="4">
    <source>
        <dbReference type="ARBA" id="ARBA00022997"/>
    </source>
</evidence>
<dbReference type="RefSeq" id="WP_346062429.1">
    <property type="nucleotide sequence ID" value="NZ_BAAADR010000010.1"/>
</dbReference>
<dbReference type="Proteomes" id="UP001596411">
    <property type="component" value="Unassembled WGS sequence"/>
</dbReference>
<comment type="caution">
    <text evidence="10">The sequence shown here is derived from an EMBL/GenBank/DDBJ whole genome shotgun (WGS) entry which is preliminary data.</text>
</comment>
<evidence type="ECO:0000259" key="9">
    <source>
        <dbReference type="Pfam" id="PF21216"/>
    </source>
</evidence>
<comment type="cofactor">
    <cofactor evidence="7">
        <name>Mn(2+)</name>
        <dbReference type="ChEBI" id="CHEBI:29035"/>
    </cofactor>
    <text evidence="7">Binds 2 manganese ions per subunit.</text>
</comment>
<dbReference type="HAMAP" id="MF_01279">
    <property type="entry name" value="X_Pro_dipeptid"/>
    <property type="match status" value="1"/>
</dbReference>
<dbReference type="InterPro" id="IPR036005">
    <property type="entry name" value="Creatinase/aminopeptidase-like"/>
</dbReference>
<feature type="domain" description="Peptidase M24" evidence="8">
    <location>
        <begin position="164"/>
        <end position="424"/>
    </location>
</feature>
<feature type="binding site" evidence="7">
    <location>
        <position position="252"/>
    </location>
    <ligand>
        <name>Mn(2+)</name>
        <dbReference type="ChEBI" id="CHEBI:29035"/>
        <label>2</label>
    </ligand>
</feature>
<evidence type="ECO:0000256" key="6">
    <source>
        <dbReference type="ARBA" id="ARBA00023211"/>
    </source>
</evidence>
<dbReference type="NCBIfam" id="NF010133">
    <property type="entry name" value="PRK13607.1"/>
    <property type="match status" value="1"/>
</dbReference>
<organism evidence="10 11">
    <name type="scientific">Halomonas salifodinae</name>
    <dbReference type="NCBI Taxonomy" id="438745"/>
    <lineage>
        <taxon>Bacteria</taxon>
        <taxon>Pseudomonadati</taxon>
        <taxon>Pseudomonadota</taxon>
        <taxon>Gammaproteobacteria</taxon>
        <taxon>Oceanospirillales</taxon>
        <taxon>Halomonadaceae</taxon>
        <taxon>Halomonas</taxon>
    </lineage>
</organism>
<dbReference type="InterPro" id="IPR029149">
    <property type="entry name" value="Creatin/AminoP/Spt16_N"/>
</dbReference>
<evidence type="ECO:0000313" key="11">
    <source>
        <dbReference type="Proteomes" id="UP001596411"/>
    </source>
</evidence>
<feature type="binding site" evidence="7">
    <location>
        <position position="417"/>
    </location>
    <ligand>
        <name>Mn(2+)</name>
        <dbReference type="ChEBI" id="CHEBI:29035"/>
        <label>1</label>
    </ligand>
</feature>
<keyword evidence="3 7" id="KW-0378">Hydrolase</keyword>
<dbReference type="SUPFAM" id="SSF55920">
    <property type="entry name" value="Creatinase/aminopeptidase"/>
    <property type="match status" value="1"/>
</dbReference>
<dbReference type="InterPro" id="IPR048819">
    <property type="entry name" value="PepQ_N"/>
</dbReference>
<protein>
    <recommendedName>
        <fullName evidence="7">Xaa-Pro dipeptidase</fullName>
        <shortName evidence="7">X-Pro dipeptidase</shortName>
        <ecNumber evidence="7">3.4.13.9</ecNumber>
    </recommendedName>
    <alternativeName>
        <fullName evidence="7">Imidodipeptidase</fullName>
    </alternativeName>
    <alternativeName>
        <fullName evidence="7">Proline dipeptidase</fullName>
        <shortName evidence="7">Prolidase</shortName>
    </alternativeName>
</protein>
<comment type="similarity">
    <text evidence="7">Belongs to the peptidase M24B family. Bacterial-type prolidase subfamily.</text>
</comment>
<feature type="binding site" evidence="7">
    <location>
        <position position="334"/>
    </location>
    <ligand>
        <name>Mn(2+)</name>
        <dbReference type="ChEBI" id="CHEBI:29035"/>
        <label>1</label>
    </ligand>
</feature>
<dbReference type="PANTHER" id="PTHR43226">
    <property type="entry name" value="XAA-PRO AMINOPEPTIDASE 3"/>
    <property type="match status" value="1"/>
</dbReference>
<feature type="binding site" evidence="7">
    <location>
        <position position="252"/>
    </location>
    <ligand>
        <name>Mn(2+)</name>
        <dbReference type="ChEBI" id="CHEBI:29035"/>
        <label>1</label>
    </ligand>
</feature>
<dbReference type="EMBL" id="JBHSZP010000016">
    <property type="protein sequence ID" value="MFC7090008.1"/>
    <property type="molecule type" value="Genomic_DNA"/>
</dbReference>
<dbReference type="Gene3D" id="3.40.350.10">
    <property type="entry name" value="Creatinase/prolidase N-terminal domain"/>
    <property type="match status" value="1"/>
</dbReference>
<reference evidence="11" key="1">
    <citation type="journal article" date="2019" name="Int. J. Syst. Evol. Microbiol.">
        <title>The Global Catalogue of Microorganisms (GCM) 10K type strain sequencing project: providing services to taxonomists for standard genome sequencing and annotation.</title>
        <authorList>
            <consortium name="The Broad Institute Genomics Platform"/>
            <consortium name="The Broad Institute Genome Sequencing Center for Infectious Disease"/>
            <person name="Wu L."/>
            <person name="Ma J."/>
        </authorList>
    </citation>
    <scope>NUCLEOTIDE SEQUENCE [LARGE SCALE GENOMIC DNA]</scope>
    <source>
        <strain evidence="11">CGMCC 1.13666</strain>
    </source>
</reference>
<evidence type="ECO:0000256" key="5">
    <source>
        <dbReference type="ARBA" id="ARBA00023049"/>
    </source>
</evidence>
<feature type="binding site" evidence="7">
    <location>
        <position position="241"/>
    </location>
    <ligand>
        <name>Mn(2+)</name>
        <dbReference type="ChEBI" id="CHEBI:29035"/>
        <label>2</label>
    </ligand>
</feature>
<evidence type="ECO:0000256" key="7">
    <source>
        <dbReference type="HAMAP-Rule" id="MF_01279"/>
    </source>
</evidence>
<keyword evidence="5 7" id="KW-0482">Metalloprotease</keyword>
<proteinExistence type="inferred from homology"/>
<keyword evidence="2 7" id="KW-0479">Metal-binding</keyword>
<dbReference type="GO" id="GO:0102009">
    <property type="term" value="F:proline dipeptidase activity"/>
    <property type="evidence" value="ECO:0007669"/>
    <property type="project" value="UniProtKB-EC"/>
</dbReference>
<dbReference type="InterPro" id="IPR000994">
    <property type="entry name" value="Pept_M24"/>
</dbReference>
<comment type="function">
    <text evidence="7">Splits dipeptides with a prolyl residue in the C-terminal position.</text>
</comment>
<dbReference type="Gene3D" id="3.90.230.10">
    <property type="entry name" value="Creatinase/methionine aminopeptidase superfamily"/>
    <property type="match status" value="1"/>
</dbReference>
<dbReference type="PANTHER" id="PTHR43226:SF8">
    <property type="entry name" value="XAA-PRO DIPEPTIDASE"/>
    <property type="match status" value="1"/>
</dbReference>
<evidence type="ECO:0000313" key="10">
    <source>
        <dbReference type="EMBL" id="MFC7090008.1"/>
    </source>
</evidence>
<keyword evidence="11" id="KW-1185">Reference proteome</keyword>
<evidence type="ECO:0000256" key="1">
    <source>
        <dbReference type="ARBA" id="ARBA00022670"/>
    </source>
</evidence>
<dbReference type="EC" id="3.4.13.9" evidence="7"/>
<feature type="domain" description="Xaa-Pro dipeptidase N-terminal" evidence="9">
    <location>
        <begin position="10"/>
        <end position="150"/>
    </location>
</feature>
<feature type="binding site" evidence="7">
    <location>
        <position position="378"/>
    </location>
    <ligand>
        <name>Mn(2+)</name>
        <dbReference type="ChEBI" id="CHEBI:29035"/>
        <label>1</label>
    </ligand>
</feature>
<evidence type="ECO:0000256" key="3">
    <source>
        <dbReference type="ARBA" id="ARBA00022801"/>
    </source>
</evidence>
<dbReference type="InterPro" id="IPR001131">
    <property type="entry name" value="Peptidase_M24B_aminopep-P_CS"/>
</dbReference>
<evidence type="ECO:0000256" key="2">
    <source>
        <dbReference type="ARBA" id="ARBA00022723"/>
    </source>
</evidence>